<evidence type="ECO:0000313" key="3">
    <source>
        <dbReference type="Proteomes" id="UP000230914"/>
    </source>
</evidence>
<dbReference type="Proteomes" id="UP000230914">
    <property type="component" value="Unassembled WGS sequence"/>
</dbReference>
<reference evidence="2 3" key="1">
    <citation type="submission" date="2017-10" db="EMBL/GenBank/DDBJ databases">
        <title>Novel microbial diversity and functional potential in the marine mammal oral microbiome.</title>
        <authorList>
            <person name="Dudek N.K."/>
            <person name="Sun C.L."/>
            <person name="Burstein D."/>
            <person name="Kantor R.S."/>
            <person name="Aliaga Goltsman D.S."/>
            <person name="Bik E.M."/>
            <person name="Thomas B.C."/>
            <person name="Banfield J.F."/>
            <person name="Relman D.A."/>
        </authorList>
    </citation>
    <scope>NUCLEOTIDE SEQUENCE [LARGE SCALE GENOMIC DNA]</scope>
    <source>
        <strain evidence="2">DOLJORAL78_61_10</strain>
    </source>
</reference>
<accession>A0A2G6KCP4</accession>
<feature type="chain" id="PRO_5013962924" description="Lipoprotein" evidence="1">
    <location>
        <begin position="24"/>
        <end position="319"/>
    </location>
</feature>
<name>A0A2G6KCP4_9ACTN</name>
<comment type="caution">
    <text evidence="2">The sequence shown here is derived from an EMBL/GenBank/DDBJ whole genome shotgun (WGS) entry which is preliminary data.</text>
</comment>
<dbReference type="AlphaFoldDB" id="A0A2G6KCP4"/>
<evidence type="ECO:0000256" key="1">
    <source>
        <dbReference type="SAM" id="SignalP"/>
    </source>
</evidence>
<evidence type="ECO:0000313" key="2">
    <source>
        <dbReference type="EMBL" id="PIE32722.1"/>
    </source>
</evidence>
<dbReference type="EMBL" id="PDSL01000043">
    <property type="protein sequence ID" value="PIE32722.1"/>
    <property type="molecule type" value="Genomic_DNA"/>
</dbReference>
<gene>
    <name evidence="2" type="ORF">CSA55_02995</name>
</gene>
<keyword evidence="1" id="KW-0732">Signal</keyword>
<protein>
    <recommendedName>
        <fullName evidence="4">Lipoprotein</fullName>
    </recommendedName>
</protein>
<evidence type="ECO:0008006" key="4">
    <source>
        <dbReference type="Google" id="ProtNLM"/>
    </source>
</evidence>
<proteinExistence type="predicted"/>
<dbReference type="PROSITE" id="PS51257">
    <property type="entry name" value="PROKAR_LIPOPROTEIN"/>
    <property type="match status" value="1"/>
</dbReference>
<sequence>MAARRVAILLAIVLGVTACSTEADTRPHPSPITVGEKSFLDEDDVGVIAAASKNRDLPIDEIIAELEANEFCLPSDVEDGGDIGTVTAMHFVVDGKLREPCAGTLDDRLIDAWDKLVAIARHEDVADISLLAGYEACEGCATLAFVTSLDEAGTFFLMAIDVTAAQADPDELLLTLVHELSHVITQNPRTELNIGVGPDQCDTYYNGSGCFTRNSYAWRWIEEFWSPEDLARVANDPDLAEGAEDRCTNSAPYTGYYGATNPEEDFAEAFSAYVFSIELPSVMDAKLAFFDRYPEFVKMREQVSKLGLTGLSHSFEGCG</sequence>
<organism evidence="2 3">
    <name type="scientific">Ilumatobacter coccineus</name>
    <dbReference type="NCBI Taxonomy" id="467094"/>
    <lineage>
        <taxon>Bacteria</taxon>
        <taxon>Bacillati</taxon>
        <taxon>Actinomycetota</taxon>
        <taxon>Acidimicrobiia</taxon>
        <taxon>Acidimicrobiales</taxon>
        <taxon>Ilumatobacteraceae</taxon>
        <taxon>Ilumatobacter</taxon>
    </lineage>
</organism>
<feature type="signal peptide" evidence="1">
    <location>
        <begin position="1"/>
        <end position="23"/>
    </location>
</feature>